<keyword evidence="2" id="KW-1185">Reference proteome</keyword>
<evidence type="ECO:0000313" key="2">
    <source>
        <dbReference type="Proteomes" id="UP000198852"/>
    </source>
</evidence>
<gene>
    <name evidence="1" type="ORF">SAMN05660874_03278</name>
</gene>
<dbReference type="AlphaFoldDB" id="A0A1I6SPF9"/>
<dbReference type="Gene3D" id="3.40.50.720">
    <property type="entry name" value="NAD(P)-binding Rossmann-like Domain"/>
    <property type="match status" value="1"/>
</dbReference>
<dbReference type="Proteomes" id="UP000198852">
    <property type="component" value="Unassembled WGS sequence"/>
</dbReference>
<evidence type="ECO:0000313" key="1">
    <source>
        <dbReference type="EMBL" id="SFS78698.1"/>
    </source>
</evidence>
<accession>A0A1I6SPF9</accession>
<dbReference type="STRING" id="95161.SAMN05660874_03278"/>
<name>A0A1I6SPF9_9PSEU</name>
<dbReference type="SUPFAM" id="SSF50129">
    <property type="entry name" value="GroES-like"/>
    <property type="match status" value="1"/>
</dbReference>
<organism evidence="1 2">
    <name type="scientific">Saccharopolyspora flava</name>
    <dbReference type="NCBI Taxonomy" id="95161"/>
    <lineage>
        <taxon>Bacteria</taxon>
        <taxon>Bacillati</taxon>
        <taxon>Actinomycetota</taxon>
        <taxon>Actinomycetes</taxon>
        <taxon>Pseudonocardiales</taxon>
        <taxon>Pseudonocardiaceae</taxon>
        <taxon>Saccharopolyspora</taxon>
    </lineage>
</organism>
<dbReference type="OrthoDB" id="8953110at2"/>
<dbReference type="InterPro" id="IPR021276">
    <property type="entry name" value="DUF2855"/>
</dbReference>
<dbReference type="InterPro" id="IPR011032">
    <property type="entry name" value="GroES-like_sf"/>
</dbReference>
<dbReference type="EMBL" id="FOZX01000005">
    <property type="protein sequence ID" value="SFS78698.1"/>
    <property type="molecule type" value="Genomic_DNA"/>
</dbReference>
<dbReference type="Gene3D" id="3.90.180.10">
    <property type="entry name" value="Medium-chain alcohol dehydrogenases, catalytic domain"/>
    <property type="match status" value="1"/>
</dbReference>
<reference evidence="2" key="1">
    <citation type="submission" date="2016-10" db="EMBL/GenBank/DDBJ databases">
        <authorList>
            <person name="Varghese N."/>
            <person name="Submissions S."/>
        </authorList>
    </citation>
    <scope>NUCLEOTIDE SEQUENCE [LARGE SCALE GENOMIC DNA]</scope>
    <source>
        <strain evidence="2">DSM 44771</strain>
    </source>
</reference>
<sequence>MTSSTSSRVLEFLRSDPLHTTRITTEPLPAPGPGQVLLRIERFTLTSNNVTYARNGDQLGYWAPFPSHEPGWGRVPAWGAARVIDGDPALAEPGAMLTGFLPMATHVLVEGEPLADGLRATAPERQVLPPLYRDMPRADESLGDVELSVLLGVVRTAAHLSDEILSAEPAQVVFSSATSRTALTTASVLHRAGARVVGLTSPERAEAAARAEVYDAVVPYDDLGNLDAVAGTTYVDIAGRPSITAGAHRLLGDALTRSIRVGGTHPAEEPGTGVLPGPVVERFNVGARRVEVAERIGDEGLAAFERSAVGPVTAWATAHLTAERFTGLDEAEKAWGRVQRGELDPLTTAVALPN</sequence>
<dbReference type="Pfam" id="PF11017">
    <property type="entry name" value="DUF2855"/>
    <property type="match status" value="1"/>
</dbReference>
<protein>
    <recommendedName>
        <fullName evidence="3">NADPH:quinone reductase</fullName>
    </recommendedName>
</protein>
<evidence type="ECO:0008006" key="3">
    <source>
        <dbReference type="Google" id="ProtNLM"/>
    </source>
</evidence>
<dbReference type="RefSeq" id="WP_093418553.1">
    <property type="nucleotide sequence ID" value="NZ_FOZX01000005.1"/>
</dbReference>
<proteinExistence type="predicted"/>